<dbReference type="RefSeq" id="WP_369174467.1">
    <property type="nucleotide sequence ID" value="NZ_CP163439.1"/>
</dbReference>
<evidence type="ECO:0000256" key="1">
    <source>
        <dbReference type="SAM" id="Phobius"/>
    </source>
</evidence>
<name>A0AB39QFE5_9ACTN</name>
<dbReference type="EMBL" id="CP163439">
    <property type="protein sequence ID" value="XDQ39754.1"/>
    <property type="molecule type" value="Genomic_DNA"/>
</dbReference>
<gene>
    <name evidence="3" type="ORF">AB5J49_43940</name>
</gene>
<feature type="domain" description="DUF1206" evidence="2">
    <location>
        <begin position="2"/>
        <end position="67"/>
    </location>
</feature>
<organism evidence="3">
    <name type="scientific">Streptomyces sp. R28</name>
    <dbReference type="NCBI Taxonomy" id="3238628"/>
    <lineage>
        <taxon>Bacteria</taxon>
        <taxon>Bacillati</taxon>
        <taxon>Actinomycetota</taxon>
        <taxon>Actinomycetes</taxon>
        <taxon>Kitasatosporales</taxon>
        <taxon>Streptomycetaceae</taxon>
        <taxon>Streptomyces</taxon>
    </lineage>
</organism>
<evidence type="ECO:0000313" key="3">
    <source>
        <dbReference type="EMBL" id="XDQ39754.1"/>
    </source>
</evidence>
<proteinExistence type="predicted"/>
<protein>
    <submittedName>
        <fullName evidence="3">DUF1206 domain-containing protein</fullName>
    </submittedName>
</protein>
<dbReference type="AlphaFoldDB" id="A0AB39QFE5"/>
<keyword evidence="1" id="KW-0472">Membrane</keyword>
<keyword evidence="1" id="KW-0812">Transmembrane</keyword>
<sequence>MARGVVFAAAGIFIRVAAVRFDPDEAKGGDATLRSFAQTPAGPWLLVTVAVELILFGVFSFASARWRRL</sequence>
<dbReference type="InterPro" id="IPR009597">
    <property type="entry name" value="DUF1206"/>
</dbReference>
<keyword evidence="1" id="KW-1133">Transmembrane helix</keyword>
<dbReference type="Pfam" id="PF06724">
    <property type="entry name" value="DUF1206"/>
    <property type="match status" value="1"/>
</dbReference>
<feature type="transmembrane region" description="Helical" evidence="1">
    <location>
        <begin position="42"/>
        <end position="64"/>
    </location>
</feature>
<accession>A0AB39QFE5</accession>
<reference evidence="3" key="1">
    <citation type="submission" date="2024-07" db="EMBL/GenBank/DDBJ databases">
        <authorList>
            <person name="Yu S.T."/>
        </authorList>
    </citation>
    <scope>NUCLEOTIDE SEQUENCE</scope>
    <source>
        <strain evidence="3">R28</strain>
    </source>
</reference>
<evidence type="ECO:0000259" key="2">
    <source>
        <dbReference type="Pfam" id="PF06724"/>
    </source>
</evidence>